<dbReference type="AlphaFoldDB" id="A0A2H0R5T8"/>
<sequence>MFSNFAAISYSHALGSILSYWWVFLPVILAFTLFELWVWHIRQENLAGLEWSLLEIRAPEGSIRSPRVMEQFFTGVHGALRPLTWREKFFKGVMTAWFTFEIVGIGGDIRFFIRTPAGLKNLIEAQFFAQYPDAEIEEVYDYFNDLPPRIPNDDYELWGAEFKLNNDDVFPIKTYLEFEEVGSGPDEAIRSDPLTAFFETLNKLRSGEYITIQIIIQPTGPEVEDEWRKEGEAIINKIAGKEEKAPGPSVGAKLASGIDKTIDRIVGIEPQVFEEKKPDAGPTKVSAIDKETADAIARSISKLGFRSGIRFSYIAHKDVYSISHVASIMGSFRQFASQNLNSFRPTRITGSVGTLAPLFLFSGKGFGADKKTLIKKWNHYRATRERSLPFERQYILNTEELATLYHLPSASDRGAILPSIGIRKGPSPGRLPTK</sequence>
<evidence type="ECO:0000256" key="1">
    <source>
        <dbReference type="SAM" id="Phobius"/>
    </source>
</evidence>
<proteinExistence type="predicted"/>
<evidence type="ECO:0000313" key="3">
    <source>
        <dbReference type="EMBL" id="PIR41394.1"/>
    </source>
</evidence>
<evidence type="ECO:0000259" key="2">
    <source>
        <dbReference type="Pfam" id="PF26449"/>
    </source>
</evidence>
<protein>
    <recommendedName>
        <fullName evidence="2">DUF8128 domain-containing protein</fullName>
    </recommendedName>
</protein>
<accession>A0A2H0R5T8</accession>
<feature type="domain" description="DUF8128" evidence="2">
    <location>
        <begin position="50"/>
        <end position="411"/>
    </location>
</feature>
<feature type="transmembrane region" description="Helical" evidence="1">
    <location>
        <begin position="20"/>
        <end position="39"/>
    </location>
</feature>
<dbReference type="Pfam" id="PF26449">
    <property type="entry name" value="DUF8128"/>
    <property type="match status" value="1"/>
</dbReference>
<evidence type="ECO:0000313" key="4">
    <source>
        <dbReference type="Proteomes" id="UP000230232"/>
    </source>
</evidence>
<reference evidence="3 4" key="1">
    <citation type="submission" date="2017-09" db="EMBL/GenBank/DDBJ databases">
        <title>Depth-based differentiation of microbial function through sediment-hosted aquifers and enrichment of novel symbionts in the deep terrestrial subsurface.</title>
        <authorList>
            <person name="Probst A.J."/>
            <person name="Ladd B."/>
            <person name="Jarett J.K."/>
            <person name="Geller-Mcgrath D.E."/>
            <person name="Sieber C.M."/>
            <person name="Emerson J.B."/>
            <person name="Anantharaman K."/>
            <person name="Thomas B.C."/>
            <person name="Malmstrom R."/>
            <person name="Stieglmeier M."/>
            <person name="Klingl A."/>
            <person name="Woyke T."/>
            <person name="Ryan C.M."/>
            <person name="Banfield J.F."/>
        </authorList>
    </citation>
    <scope>NUCLEOTIDE SEQUENCE [LARGE SCALE GENOMIC DNA]</scope>
    <source>
        <strain evidence="3">CG10_big_fil_rev_8_21_14_0_10_46_23</strain>
    </source>
</reference>
<name>A0A2H0R5T8_9BACT</name>
<organism evidence="3 4">
    <name type="scientific">Candidatus Yanofskybacteria bacterium CG10_big_fil_rev_8_21_14_0_10_46_23</name>
    <dbReference type="NCBI Taxonomy" id="1975098"/>
    <lineage>
        <taxon>Bacteria</taxon>
        <taxon>Candidatus Yanofskyibacteriota</taxon>
    </lineage>
</organism>
<keyword evidence="1" id="KW-0812">Transmembrane</keyword>
<keyword evidence="1" id="KW-1133">Transmembrane helix</keyword>
<dbReference type="Proteomes" id="UP000230232">
    <property type="component" value="Unassembled WGS sequence"/>
</dbReference>
<dbReference type="InterPro" id="IPR058441">
    <property type="entry name" value="DUF8128"/>
</dbReference>
<keyword evidence="1" id="KW-0472">Membrane</keyword>
<gene>
    <name evidence="3" type="ORF">COV31_00790</name>
</gene>
<dbReference type="EMBL" id="PCXO01000005">
    <property type="protein sequence ID" value="PIR41394.1"/>
    <property type="molecule type" value="Genomic_DNA"/>
</dbReference>
<comment type="caution">
    <text evidence="3">The sequence shown here is derived from an EMBL/GenBank/DDBJ whole genome shotgun (WGS) entry which is preliminary data.</text>
</comment>